<dbReference type="PROSITE" id="PS50892">
    <property type="entry name" value="V_SNARE"/>
    <property type="match status" value="1"/>
</dbReference>
<keyword evidence="6" id="KW-0636">Prenylation</keyword>
<feature type="domain" description="Longin" evidence="9">
    <location>
        <begin position="1"/>
        <end position="116"/>
    </location>
</feature>
<keyword evidence="2" id="KW-0488">Methylation</keyword>
<dbReference type="Pfam" id="PF00957">
    <property type="entry name" value="Synaptobrevin"/>
    <property type="match status" value="1"/>
</dbReference>
<dbReference type="GO" id="GO:0005484">
    <property type="term" value="F:SNAP receptor activity"/>
    <property type="evidence" value="ECO:0007669"/>
    <property type="project" value="TreeGrafter"/>
</dbReference>
<dbReference type="SMART" id="SM01270">
    <property type="entry name" value="Longin"/>
    <property type="match status" value="1"/>
</dbReference>
<dbReference type="InterPro" id="IPR045848">
    <property type="entry name" value="R-SNARE_YKT6"/>
</dbReference>
<evidence type="ECO:0000313" key="12">
    <source>
        <dbReference type="Proteomes" id="UP000745764"/>
    </source>
</evidence>
<dbReference type="Pfam" id="PF13774">
    <property type="entry name" value="Longin"/>
    <property type="match status" value="1"/>
</dbReference>
<comment type="subcellular location">
    <subcellularLocation>
        <location evidence="7">Endomembrane system</location>
        <topology evidence="7">Lipid-anchor</topology>
        <orientation evidence="7">Cytoplasmic side</orientation>
    </subcellularLocation>
</comment>
<evidence type="ECO:0000256" key="6">
    <source>
        <dbReference type="ARBA" id="ARBA00023289"/>
    </source>
</evidence>
<evidence type="ECO:0000259" key="9">
    <source>
        <dbReference type="PROSITE" id="PS50859"/>
    </source>
</evidence>
<feature type="domain" description="V-SNARE coiled-coil homology" evidence="10">
    <location>
        <begin position="130"/>
        <end position="190"/>
    </location>
</feature>
<dbReference type="InterPro" id="IPR042855">
    <property type="entry name" value="V_SNARE_CC"/>
</dbReference>
<dbReference type="OrthoDB" id="27923at2759"/>
<dbReference type="PANTHER" id="PTHR45806:SF1">
    <property type="entry name" value="SYNAPTOBREVIN HOMOLOG YKT6"/>
    <property type="match status" value="1"/>
</dbReference>
<keyword evidence="4" id="KW-0564">Palmitate</keyword>
<evidence type="ECO:0000313" key="11">
    <source>
        <dbReference type="EMBL" id="CAD0108349.1"/>
    </source>
</evidence>
<name>A0A9N8KIL4_9PEZI</name>
<accession>A0A9N8KIL4</accession>
<evidence type="ECO:0000256" key="3">
    <source>
        <dbReference type="ARBA" id="ARBA00023136"/>
    </source>
</evidence>
<dbReference type="Gene3D" id="3.30.450.50">
    <property type="entry name" value="Longin domain"/>
    <property type="match status" value="1"/>
</dbReference>
<evidence type="ECO:0000256" key="8">
    <source>
        <dbReference type="PROSITE-ProRule" id="PRU00290"/>
    </source>
</evidence>
<comment type="caution">
    <text evidence="11">The sequence shown here is derived from an EMBL/GenBank/DDBJ whole genome shotgun (WGS) entry which is preliminary data.</text>
</comment>
<gene>
    <name evidence="11" type="ORF">AWRI4620_LOCUS2604</name>
</gene>
<evidence type="ECO:0000256" key="5">
    <source>
        <dbReference type="ARBA" id="ARBA00023288"/>
    </source>
</evidence>
<dbReference type="EMBL" id="CAINUL010000002">
    <property type="protein sequence ID" value="CAD0108349.1"/>
    <property type="molecule type" value="Genomic_DNA"/>
</dbReference>
<keyword evidence="12" id="KW-1185">Reference proteome</keyword>
<evidence type="ECO:0000256" key="4">
    <source>
        <dbReference type="ARBA" id="ARBA00023139"/>
    </source>
</evidence>
<evidence type="ECO:0000256" key="7">
    <source>
        <dbReference type="ARBA" id="ARBA00046278"/>
    </source>
</evidence>
<feature type="non-terminal residue" evidence="11">
    <location>
        <position position="1"/>
    </location>
</feature>
<reference evidence="11" key="1">
    <citation type="submission" date="2020-06" db="EMBL/GenBank/DDBJ databases">
        <authorList>
            <person name="Onetto C."/>
        </authorList>
    </citation>
    <scope>NUCLEOTIDE SEQUENCE</scope>
</reference>
<keyword evidence="8" id="KW-0175">Coiled coil</keyword>
<dbReference type="InterPro" id="IPR011012">
    <property type="entry name" value="Longin-like_dom_sf"/>
</dbReference>
<dbReference type="SUPFAM" id="SSF64356">
    <property type="entry name" value="SNARE-like"/>
    <property type="match status" value="1"/>
</dbReference>
<sequence>ILKNEDKPAVELCAERDLSSYSRFTRSSVGEFMSLFTKTVAERTKPGQRQDVEEQSYTFHAYGRSEGVAGIIISDQEYPALVAHQLLSKILDEFLSRYPRTAFANSNAELPFPQLKEYIVKYQDPHAADSIMKIQKELDETKIVLHKTIESVLERGEKIDNLVAKSDGLSAQSKMFYTQSHRRLRIFNHASIHLSTTFSKCNHPPAMLSPELTNAIDHTTLSRLKNVLKDICDSLPAAAALVEEQLLAPPTTIIDLTDDDDDTDSTPIESTTGVKRQRYAMCENCKEEFDVTENDEDSCQYHDELEVDRQSSTWNDWDERCHGTIDNDLFDTYPEGFVWECCNESGDAEGCTTAAHEVDDTFDPQAKKRRVWE</sequence>
<dbReference type="Gene3D" id="1.20.5.110">
    <property type="match status" value="1"/>
</dbReference>
<protein>
    <submittedName>
        <fullName evidence="11">Uncharacterized protein</fullName>
    </submittedName>
</protein>
<dbReference type="GO" id="GO:0005794">
    <property type="term" value="C:Golgi apparatus"/>
    <property type="evidence" value="ECO:0007669"/>
    <property type="project" value="TreeGrafter"/>
</dbReference>
<evidence type="ECO:0000259" key="10">
    <source>
        <dbReference type="PROSITE" id="PS50892"/>
    </source>
</evidence>
<dbReference type="AlphaFoldDB" id="A0A9N8KIL4"/>
<dbReference type="GO" id="GO:0006888">
    <property type="term" value="P:endoplasmic reticulum to Golgi vesicle-mediated transport"/>
    <property type="evidence" value="ECO:0007669"/>
    <property type="project" value="TreeGrafter"/>
</dbReference>
<dbReference type="CDD" id="cd15867">
    <property type="entry name" value="R-SNARE_YKT6"/>
    <property type="match status" value="1"/>
</dbReference>
<dbReference type="SUPFAM" id="SSF58038">
    <property type="entry name" value="SNARE fusion complex"/>
    <property type="match status" value="1"/>
</dbReference>
<keyword evidence="5" id="KW-0449">Lipoprotein</keyword>
<dbReference type="CDD" id="cd14824">
    <property type="entry name" value="Longin"/>
    <property type="match status" value="1"/>
</dbReference>
<proteinExistence type="inferred from homology"/>
<dbReference type="PANTHER" id="PTHR45806">
    <property type="entry name" value="SYNAPTOBREVIN HOMOLOG YKT6"/>
    <property type="match status" value="1"/>
</dbReference>
<dbReference type="PROSITE" id="PS50859">
    <property type="entry name" value="LONGIN"/>
    <property type="match status" value="1"/>
</dbReference>
<comment type="similarity">
    <text evidence="1">Belongs to the synaptobrevin family.</text>
</comment>
<organism evidence="11 12">
    <name type="scientific">Aureobasidium uvarum</name>
    <dbReference type="NCBI Taxonomy" id="2773716"/>
    <lineage>
        <taxon>Eukaryota</taxon>
        <taxon>Fungi</taxon>
        <taxon>Dikarya</taxon>
        <taxon>Ascomycota</taxon>
        <taxon>Pezizomycotina</taxon>
        <taxon>Dothideomycetes</taxon>
        <taxon>Dothideomycetidae</taxon>
        <taxon>Dothideales</taxon>
        <taxon>Saccotheciaceae</taxon>
        <taxon>Aureobasidium</taxon>
    </lineage>
</organism>
<evidence type="ECO:0000256" key="2">
    <source>
        <dbReference type="ARBA" id="ARBA00022481"/>
    </source>
</evidence>
<evidence type="ECO:0000256" key="1">
    <source>
        <dbReference type="ARBA" id="ARBA00008025"/>
    </source>
</evidence>
<dbReference type="Proteomes" id="UP000745764">
    <property type="component" value="Unassembled WGS sequence"/>
</dbReference>
<keyword evidence="3" id="KW-0472">Membrane</keyword>
<dbReference type="InterPro" id="IPR010908">
    <property type="entry name" value="Longin_dom"/>
</dbReference>